<feature type="region of interest" description="Disordered" evidence="1">
    <location>
        <begin position="1"/>
        <end position="41"/>
    </location>
</feature>
<gene>
    <name evidence="2" type="ORF">S40285_10495</name>
</gene>
<proteinExistence type="predicted"/>
<evidence type="ECO:0000313" key="2">
    <source>
        <dbReference type="EMBL" id="KFA60660.1"/>
    </source>
</evidence>
<accession>A0A084Q9M5</accession>
<dbReference type="EMBL" id="KL660900">
    <property type="protein sequence ID" value="KFA60660.1"/>
    <property type="molecule type" value="Genomic_DNA"/>
</dbReference>
<sequence length="93" mass="9873">MIPHHRSASRGLAPLLQDSAHPMPPAPHHGDDAAHREEDGHGNGLMLDVWIADFGESGVAGDFVDQGGDVPKLTIHKGLPAWRYSVGGFDDCG</sequence>
<reference evidence="2 3" key="1">
    <citation type="journal article" date="2014" name="BMC Genomics">
        <title>Comparative genome sequencing reveals chemotype-specific gene clusters in the toxigenic black mold Stachybotrys.</title>
        <authorList>
            <person name="Semeiks J."/>
            <person name="Borek D."/>
            <person name="Otwinowski Z."/>
            <person name="Grishin N.V."/>
        </authorList>
    </citation>
    <scope>NUCLEOTIDE SEQUENCE [LARGE SCALE GENOMIC DNA]</scope>
    <source>
        <strain evidence="2 3">IBT 40285</strain>
    </source>
</reference>
<dbReference type="AlphaFoldDB" id="A0A084Q9M5"/>
<protein>
    <submittedName>
        <fullName evidence="2">Uncharacterized protein</fullName>
    </submittedName>
</protein>
<evidence type="ECO:0000256" key="1">
    <source>
        <dbReference type="SAM" id="MobiDB-lite"/>
    </source>
</evidence>
<name>A0A084Q9M5_STAC4</name>
<evidence type="ECO:0000313" key="3">
    <source>
        <dbReference type="Proteomes" id="UP000028524"/>
    </source>
</evidence>
<keyword evidence="3" id="KW-1185">Reference proteome</keyword>
<dbReference type="Proteomes" id="UP000028524">
    <property type="component" value="Unassembled WGS sequence"/>
</dbReference>
<dbReference type="HOGENOM" id="CLU_2401113_0_0_1"/>
<dbReference type="InParanoid" id="A0A084Q9M5"/>
<organism evidence="2 3">
    <name type="scientific">Stachybotrys chlorohalonatus (strain IBT 40285)</name>
    <dbReference type="NCBI Taxonomy" id="1283841"/>
    <lineage>
        <taxon>Eukaryota</taxon>
        <taxon>Fungi</taxon>
        <taxon>Dikarya</taxon>
        <taxon>Ascomycota</taxon>
        <taxon>Pezizomycotina</taxon>
        <taxon>Sordariomycetes</taxon>
        <taxon>Hypocreomycetidae</taxon>
        <taxon>Hypocreales</taxon>
        <taxon>Stachybotryaceae</taxon>
        <taxon>Stachybotrys</taxon>
    </lineage>
</organism>
<feature type="compositionally biased region" description="Basic and acidic residues" evidence="1">
    <location>
        <begin position="28"/>
        <end position="41"/>
    </location>
</feature>